<dbReference type="AlphaFoldDB" id="A0A133U9M5"/>
<gene>
    <name evidence="2" type="ORF">AKJ57_03210</name>
</gene>
<sequence>MTEEEIRERMKPELEKFEWEKRYRPENFLEKAGKAEEEEREISEAVEKLLVDMKDNLLLKTAERYGKLDFDTKRRGEDQKGATRERAYPRGQDQNRDEREES</sequence>
<protein>
    <submittedName>
        <fullName evidence="2">Uncharacterized protein</fullName>
    </submittedName>
</protein>
<accession>A0A133U9M5</accession>
<evidence type="ECO:0000256" key="1">
    <source>
        <dbReference type="SAM" id="MobiDB-lite"/>
    </source>
</evidence>
<dbReference type="EMBL" id="LHXJ01000032">
    <property type="protein sequence ID" value="KXA90902.1"/>
    <property type="molecule type" value="Genomic_DNA"/>
</dbReference>
<proteinExistence type="predicted"/>
<keyword evidence="3" id="KW-1185">Reference proteome</keyword>
<comment type="caution">
    <text evidence="2">The sequence shown here is derived from an EMBL/GenBank/DDBJ whole genome shotgun (WGS) entry which is preliminary data.</text>
</comment>
<evidence type="ECO:0000313" key="2">
    <source>
        <dbReference type="EMBL" id="KXA90902.1"/>
    </source>
</evidence>
<reference evidence="2 3" key="1">
    <citation type="journal article" date="2016" name="Sci. Rep.">
        <title>Metabolic traits of an uncultured archaeal lineage -MSBL1- from brine pools of the Red Sea.</title>
        <authorList>
            <person name="Mwirichia R."/>
            <person name="Alam I."/>
            <person name="Rashid M."/>
            <person name="Vinu M."/>
            <person name="Ba-Alawi W."/>
            <person name="Anthony Kamau A."/>
            <person name="Kamanda Ngugi D."/>
            <person name="Goker M."/>
            <person name="Klenk H.P."/>
            <person name="Bajic V."/>
            <person name="Stingl U."/>
        </authorList>
    </citation>
    <scope>NUCLEOTIDE SEQUENCE [LARGE SCALE GENOMIC DNA]</scope>
    <source>
        <strain evidence="2">SCGC-AAA259A05</strain>
    </source>
</reference>
<name>A0A133U9M5_9EURY</name>
<evidence type="ECO:0000313" key="3">
    <source>
        <dbReference type="Proteomes" id="UP000070163"/>
    </source>
</evidence>
<dbReference type="Proteomes" id="UP000070163">
    <property type="component" value="Unassembled WGS sequence"/>
</dbReference>
<feature type="region of interest" description="Disordered" evidence="1">
    <location>
        <begin position="68"/>
        <end position="102"/>
    </location>
</feature>
<organism evidence="2 3">
    <name type="scientific">candidate division MSBL1 archaeon SCGC-AAA259A05</name>
    <dbReference type="NCBI Taxonomy" id="1698259"/>
    <lineage>
        <taxon>Archaea</taxon>
        <taxon>Methanobacteriati</taxon>
        <taxon>Methanobacteriota</taxon>
        <taxon>candidate division MSBL1</taxon>
    </lineage>
</organism>